<dbReference type="GO" id="GO:0004040">
    <property type="term" value="F:amidase activity"/>
    <property type="evidence" value="ECO:0007669"/>
    <property type="project" value="UniProtKB-EC"/>
</dbReference>
<dbReference type="InterPro" id="IPR023631">
    <property type="entry name" value="Amidase_dom"/>
</dbReference>
<dbReference type="Pfam" id="PF01425">
    <property type="entry name" value="Amidase"/>
    <property type="match status" value="1"/>
</dbReference>
<evidence type="ECO:0000259" key="2">
    <source>
        <dbReference type="Pfam" id="PF01425"/>
    </source>
</evidence>
<accession>A0ABV7V8R3</accession>
<evidence type="ECO:0000313" key="4">
    <source>
        <dbReference type="Proteomes" id="UP001595683"/>
    </source>
</evidence>
<protein>
    <submittedName>
        <fullName evidence="3">Amidase</fullName>
        <ecNumber evidence="3">3.5.1.4</ecNumber>
    </submittedName>
</protein>
<keyword evidence="4" id="KW-1185">Reference proteome</keyword>
<dbReference type="PANTHER" id="PTHR42678">
    <property type="entry name" value="AMIDASE"/>
    <property type="match status" value="1"/>
</dbReference>
<dbReference type="RefSeq" id="WP_191324624.1">
    <property type="nucleotide sequence ID" value="NZ_JBHRYE010000053.1"/>
</dbReference>
<feature type="signal peptide" evidence="1">
    <location>
        <begin position="1"/>
        <end position="19"/>
    </location>
</feature>
<feature type="domain" description="Amidase" evidence="2">
    <location>
        <begin position="43"/>
        <end position="493"/>
    </location>
</feature>
<dbReference type="Gene3D" id="3.90.1300.10">
    <property type="entry name" value="Amidase signature (AS) domain"/>
    <property type="match status" value="1"/>
</dbReference>
<feature type="chain" id="PRO_5045888036" evidence="1">
    <location>
        <begin position="20"/>
        <end position="514"/>
    </location>
</feature>
<dbReference type="InterPro" id="IPR036928">
    <property type="entry name" value="AS_sf"/>
</dbReference>
<dbReference type="NCBIfam" id="NF006006">
    <property type="entry name" value="PRK08137.1"/>
    <property type="match status" value="1"/>
</dbReference>
<name>A0ABV7V8R3_9SPHN</name>
<comment type="caution">
    <text evidence="3">The sequence shown here is derived from an EMBL/GenBank/DDBJ whole genome shotgun (WGS) entry which is preliminary data.</text>
</comment>
<dbReference type="PANTHER" id="PTHR42678:SF34">
    <property type="entry name" value="OS04G0183300 PROTEIN"/>
    <property type="match status" value="1"/>
</dbReference>
<proteinExistence type="predicted"/>
<dbReference type="Proteomes" id="UP001595683">
    <property type="component" value="Unassembled WGS sequence"/>
</dbReference>
<dbReference type="EMBL" id="JBHRYE010000053">
    <property type="protein sequence ID" value="MFC3673848.1"/>
    <property type="molecule type" value="Genomic_DNA"/>
</dbReference>
<dbReference type="SUPFAM" id="SSF75304">
    <property type="entry name" value="Amidase signature (AS) enzymes"/>
    <property type="match status" value="1"/>
</dbReference>
<keyword evidence="1" id="KW-0732">Signal</keyword>
<evidence type="ECO:0000256" key="1">
    <source>
        <dbReference type="SAM" id="SignalP"/>
    </source>
</evidence>
<sequence length="514" mass="52688">MRLPLLLAPALLAASPAHAYDVAEKSIDTLRADLDAGRVTSAELVAAYEARIAQIDPQLHAVIALNPRALEQARAADAARKAHPTHQPLEGIPILIKDNIESADPVATTAGSLALAGNVTGRDAPLVAHLRAAGAIILGKTNLSEWANIRSNHSISGWSATGGQARNPYDPRRSTCGSSAGSGAAAAASFAAAAVGTETDGSITCPSAVNGLVGFKPTVGLVSRTHVVPISHSQDTPGPMARSVRDAALLLGAMAGSDAADPATARADQLGHDFTRTLAPDALKGVRIGVMRFAAGFHPETDALFERALATLRAAGATLVEIKAPPPATAGVGEKEQLVLSTELKADMASYLASTDPAKVPSRTLADLIAFNKAHAAQELALFGQDFFEDAETTKGLADPAYRTAAAQAKRSAGPEGIDRMLADNKVTALVAPTLGPAWLIDPVLKDNFVGGGAGGLAAVAGYPHLTVPMGQVDGLPVGLSIVGTAWDDARVLAYGYAFEQASHARRAPALPPG</sequence>
<reference evidence="4" key="1">
    <citation type="journal article" date="2019" name="Int. J. Syst. Evol. Microbiol.">
        <title>The Global Catalogue of Microorganisms (GCM) 10K type strain sequencing project: providing services to taxonomists for standard genome sequencing and annotation.</title>
        <authorList>
            <consortium name="The Broad Institute Genomics Platform"/>
            <consortium name="The Broad Institute Genome Sequencing Center for Infectious Disease"/>
            <person name="Wu L."/>
            <person name="Ma J."/>
        </authorList>
    </citation>
    <scope>NUCLEOTIDE SEQUENCE [LARGE SCALE GENOMIC DNA]</scope>
    <source>
        <strain evidence="4">KCTC 42224</strain>
    </source>
</reference>
<organism evidence="3 4">
    <name type="scientific">Novosphingobium pokkalii</name>
    <dbReference type="NCBI Taxonomy" id="1770194"/>
    <lineage>
        <taxon>Bacteria</taxon>
        <taxon>Pseudomonadati</taxon>
        <taxon>Pseudomonadota</taxon>
        <taxon>Alphaproteobacteria</taxon>
        <taxon>Sphingomonadales</taxon>
        <taxon>Sphingomonadaceae</taxon>
        <taxon>Novosphingobium</taxon>
    </lineage>
</organism>
<gene>
    <name evidence="3" type="ORF">ACFOOT_20710</name>
</gene>
<dbReference type="EC" id="3.5.1.4" evidence="3"/>
<keyword evidence="3" id="KW-0378">Hydrolase</keyword>
<evidence type="ECO:0000313" key="3">
    <source>
        <dbReference type="EMBL" id="MFC3673848.1"/>
    </source>
</evidence>